<accession>A0A2J6R6H7</accession>
<keyword evidence="2" id="KW-0813">Transport</keyword>
<keyword evidence="4" id="KW-0653">Protein transport</keyword>
<keyword evidence="5" id="KW-0175">Coiled coil</keyword>
<evidence type="ECO:0000256" key="5">
    <source>
        <dbReference type="SAM" id="Coils"/>
    </source>
</evidence>
<evidence type="ECO:0000259" key="7">
    <source>
        <dbReference type="Pfam" id="PF08314"/>
    </source>
</evidence>
<reference evidence="8 9" key="1">
    <citation type="submission" date="2016-04" db="EMBL/GenBank/DDBJ databases">
        <title>A degradative enzymes factory behind the ericoid mycorrhizal symbiosis.</title>
        <authorList>
            <consortium name="DOE Joint Genome Institute"/>
            <person name="Martino E."/>
            <person name="Morin E."/>
            <person name="Grelet G."/>
            <person name="Kuo A."/>
            <person name="Kohler A."/>
            <person name="Daghino S."/>
            <person name="Barry K."/>
            <person name="Choi C."/>
            <person name="Cichocki N."/>
            <person name="Clum A."/>
            <person name="Copeland A."/>
            <person name="Hainaut M."/>
            <person name="Haridas S."/>
            <person name="Labutti K."/>
            <person name="Lindquist E."/>
            <person name="Lipzen A."/>
            <person name="Khouja H.-R."/>
            <person name="Murat C."/>
            <person name="Ohm R."/>
            <person name="Olson A."/>
            <person name="Spatafora J."/>
            <person name="Veneault-Fourrey C."/>
            <person name="Henrissat B."/>
            <person name="Grigoriev I."/>
            <person name="Martin F."/>
            <person name="Perotto S."/>
        </authorList>
    </citation>
    <scope>NUCLEOTIDE SEQUENCE [LARGE SCALE GENOMIC DNA]</scope>
    <source>
        <strain evidence="8 9">F</strain>
    </source>
</reference>
<dbReference type="Proteomes" id="UP000235786">
    <property type="component" value="Unassembled WGS sequence"/>
</dbReference>
<evidence type="ECO:0000256" key="6">
    <source>
        <dbReference type="SAM" id="MobiDB-lite"/>
    </source>
</evidence>
<dbReference type="InterPro" id="IPR013244">
    <property type="entry name" value="Sec39_domain"/>
</dbReference>
<evidence type="ECO:0000256" key="2">
    <source>
        <dbReference type="ARBA" id="ARBA00022448"/>
    </source>
</evidence>
<feature type="region of interest" description="Disordered" evidence="6">
    <location>
        <begin position="824"/>
        <end position="845"/>
    </location>
</feature>
<dbReference type="EMBL" id="KZ613954">
    <property type="protein sequence ID" value="PMD34137.1"/>
    <property type="molecule type" value="Genomic_DNA"/>
</dbReference>
<keyword evidence="3" id="KW-0256">Endoplasmic reticulum</keyword>
<protein>
    <submittedName>
        <fullName evidence="8">Secretory pathway Sec39</fullName>
    </submittedName>
</protein>
<dbReference type="GO" id="GO:0006890">
    <property type="term" value="P:retrograde vesicle-mediated transport, Golgi to endoplasmic reticulum"/>
    <property type="evidence" value="ECO:0007669"/>
    <property type="project" value="InterPro"/>
</dbReference>
<evidence type="ECO:0000256" key="4">
    <source>
        <dbReference type="ARBA" id="ARBA00022927"/>
    </source>
</evidence>
<feature type="region of interest" description="Disordered" evidence="6">
    <location>
        <begin position="881"/>
        <end position="911"/>
    </location>
</feature>
<name>A0A2J6R6H7_HYAVF</name>
<gene>
    <name evidence="8" type="ORF">L207DRAFT_588736</name>
</gene>
<evidence type="ECO:0000256" key="3">
    <source>
        <dbReference type="ARBA" id="ARBA00022824"/>
    </source>
</evidence>
<evidence type="ECO:0000313" key="8">
    <source>
        <dbReference type="EMBL" id="PMD34137.1"/>
    </source>
</evidence>
<sequence>MAGTGISPAKAVLLAVQLASKSDLSTLRTLVCQHRRTLHTELVLRILLSHLPESLDSSVYVPFLGDLIGGGIVEESKTPVDSTTLLELTEEEAQKKVRKLHLLPLAWPNCPADAPADPIVLFLIHRALRIDENTGLLTQLPELLAPFLHYSDYLRTWMISTILPLVRFNYDYHPDDGAALTIAKFEILDDRAGVSLLLSKTGRGQTTDPDPTIGRDLKGLVGPWLYGDTRWKRRRVRKSSSFSLQTLELLDEAPPVEPRFAGWEEAFKWLVAQSGTSWKTAVEAIEQWDGPGDVDLGGYEDGTTWLAEDDEIYLERRYARSGLAAAYLISEESEEALNGIQRILTRLTTLLDKDRIPTLHAGAALLSPVEGLVDDMLSPKAATYLRNDLLEDHNTLTTPNEQSLKLLHALLISAFLCTKASCSLSVRRAGELVFLQDERDQKFLFSKLMSRIGDGPKSDDKYWMKVRNEILWLRSWGAEELLEGTESGNGKGVFGQLPRESIEAELLKALLTNTRYTLARSIYETSPDQPLSRKALHNAIISAAMNAYDNATNANRTRGGVKKCDDILQAFPDTLDGSLDRDQLEHLITVTHYVGAYRLVFKQGEPFKPVSLRLHGDPVSIIGKILDQNPRSYTKIGDFIDMGKHMVKAGLTVRKSDGATALEPDQVKEEESIAEKRVVSMCIDAALAEDDFETAYSYVVTRLKEIAGPAHARTPGRERRGTGLFAEPPPKVIDDWSWRAALQAGKYRRTSQTTKPTHLGNASGNPEIRHLQQRMDCLAQALRIAPRATLQEILNVYRRCEEELESHVKQEAEQEEAWDAQGDEQIMPGGYAPTPAKKTTSSRAVEEAPMSLFDLSRASMARAQNGFSALSMLKGNHTVQEKVSTVSKDSLESTRSSLDSPANSMNKAPIRKRDQLKNVAVGGLATGIGWLINAPPINRNDEEHEEH</sequence>
<keyword evidence="9" id="KW-1185">Reference proteome</keyword>
<feature type="coiled-coil region" evidence="5">
    <location>
        <begin position="790"/>
        <end position="817"/>
    </location>
</feature>
<dbReference type="GO" id="GO:0005783">
    <property type="term" value="C:endoplasmic reticulum"/>
    <property type="evidence" value="ECO:0007669"/>
    <property type="project" value="UniProtKB-SubCell"/>
</dbReference>
<dbReference type="OrthoDB" id="3434013at2759"/>
<evidence type="ECO:0000256" key="1">
    <source>
        <dbReference type="ARBA" id="ARBA00004240"/>
    </source>
</evidence>
<dbReference type="Pfam" id="PF08314">
    <property type="entry name" value="Sec39"/>
    <property type="match status" value="1"/>
</dbReference>
<comment type="subcellular location">
    <subcellularLocation>
        <location evidence="1">Endoplasmic reticulum</location>
    </subcellularLocation>
</comment>
<organism evidence="8 9">
    <name type="scientific">Hyaloscypha variabilis (strain UAMH 11265 / GT02V1 / F)</name>
    <name type="common">Meliniomyces variabilis</name>
    <dbReference type="NCBI Taxonomy" id="1149755"/>
    <lineage>
        <taxon>Eukaryota</taxon>
        <taxon>Fungi</taxon>
        <taxon>Dikarya</taxon>
        <taxon>Ascomycota</taxon>
        <taxon>Pezizomycotina</taxon>
        <taxon>Leotiomycetes</taxon>
        <taxon>Helotiales</taxon>
        <taxon>Hyaloscyphaceae</taxon>
        <taxon>Hyaloscypha</taxon>
        <taxon>Hyaloscypha variabilis</taxon>
    </lineage>
</organism>
<dbReference type="GO" id="GO:0015031">
    <property type="term" value="P:protein transport"/>
    <property type="evidence" value="ECO:0007669"/>
    <property type="project" value="UniProtKB-KW"/>
</dbReference>
<dbReference type="AlphaFoldDB" id="A0A2J6R6H7"/>
<dbReference type="PANTHER" id="PTHR40787">
    <property type="entry name" value="SECRETED PROTEIN"/>
    <property type="match status" value="1"/>
</dbReference>
<evidence type="ECO:0000313" key="9">
    <source>
        <dbReference type="Proteomes" id="UP000235786"/>
    </source>
</evidence>
<proteinExistence type="predicted"/>
<feature type="domain" description="Sec39" evidence="7">
    <location>
        <begin position="12"/>
        <end position="818"/>
    </location>
</feature>
<feature type="compositionally biased region" description="Polar residues" evidence="6">
    <location>
        <begin position="881"/>
        <end position="906"/>
    </location>
</feature>
<dbReference type="PANTHER" id="PTHR40787:SF3">
    <property type="entry name" value="PROTEIN TRANSPORT PROTEIN SEC39"/>
    <property type="match status" value="1"/>
</dbReference>
<feature type="compositionally biased region" description="Polar residues" evidence="6">
    <location>
        <begin position="750"/>
        <end position="764"/>
    </location>
</feature>
<feature type="region of interest" description="Disordered" evidence="6">
    <location>
        <begin position="746"/>
        <end position="765"/>
    </location>
</feature>